<dbReference type="InterPro" id="IPR052958">
    <property type="entry name" value="IFN-induced_PKR_regulator"/>
</dbReference>
<accession>A0A8X6KR15</accession>
<gene>
    <name evidence="1" type="primary">ppp1r42</name>
    <name evidence="1" type="ORF">TNCT_664801</name>
</gene>
<organism evidence="1 2">
    <name type="scientific">Trichonephila clavata</name>
    <name type="common">Joro spider</name>
    <name type="synonym">Nephila clavata</name>
    <dbReference type="NCBI Taxonomy" id="2740835"/>
    <lineage>
        <taxon>Eukaryota</taxon>
        <taxon>Metazoa</taxon>
        <taxon>Ecdysozoa</taxon>
        <taxon>Arthropoda</taxon>
        <taxon>Chelicerata</taxon>
        <taxon>Arachnida</taxon>
        <taxon>Araneae</taxon>
        <taxon>Araneomorphae</taxon>
        <taxon>Entelegynae</taxon>
        <taxon>Araneoidea</taxon>
        <taxon>Nephilidae</taxon>
        <taxon>Trichonephila</taxon>
    </lineage>
</organism>
<dbReference type="EMBL" id="BMAO01002247">
    <property type="protein sequence ID" value="GFQ79353.1"/>
    <property type="molecule type" value="Genomic_DNA"/>
</dbReference>
<protein>
    <submittedName>
        <fullName evidence="1">Ppp1r42 protein</fullName>
    </submittedName>
</protein>
<name>A0A8X6KR15_TRICU</name>
<proteinExistence type="predicted"/>
<sequence length="165" mass="18709">MALEEIAQRTWTISSTASTLHSASQKSEFLVSIVVCEKLFSLTIPLSIFLQNKSSDLVSAVKYTNEVLSSLRQMRETANDTFTEIFQVASKFSANLFDTELQAPRVTSRQKSRANPQTTSNEEYFRVTTFIPCVDTLIQNLTDRFIKNEYILSNFKLLLPGYACE</sequence>
<reference evidence="1" key="1">
    <citation type="submission" date="2020-07" db="EMBL/GenBank/DDBJ databases">
        <title>Multicomponent nature underlies the extraordinary mechanical properties of spider dragline silk.</title>
        <authorList>
            <person name="Kono N."/>
            <person name="Nakamura H."/>
            <person name="Mori M."/>
            <person name="Yoshida Y."/>
            <person name="Ohtoshi R."/>
            <person name="Malay A.D."/>
            <person name="Moran D.A.P."/>
            <person name="Tomita M."/>
            <person name="Numata K."/>
            <person name="Arakawa K."/>
        </authorList>
    </citation>
    <scope>NUCLEOTIDE SEQUENCE</scope>
</reference>
<comment type="caution">
    <text evidence="1">The sequence shown here is derived from an EMBL/GenBank/DDBJ whole genome shotgun (WGS) entry which is preliminary data.</text>
</comment>
<dbReference type="PANTHER" id="PTHR46289:SF14">
    <property type="entry name" value="DUF4371 DOMAIN-CONTAINING PROTEIN"/>
    <property type="match status" value="1"/>
</dbReference>
<dbReference type="Proteomes" id="UP000887116">
    <property type="component" value="Unassembled WGS sequence"/>
</dbReference>
<evidence type="ECO:0000313" key="1">
    <source>
        <dbReference type="EMBL" id="GFQ79353.1"/>
    </source>
</evidence>
<dbReference type="AlphaFoldDB" id="A0A8X6KR15"/>
<keyword evidence="2" id="KW-1185">Reference proteome</keyword>
<dbReference type="OrthoDB" id="8061322at2759"/>
<dbReference type="PANTHER" id="PTHR46289">
    <property type="entry name" value="52 KDA REPRESSOR OF THE INHIBITOR OF THE PROTEIN KINASE-LIKE PROTEIN-RELATED"/>
    <property type="match status" value="1"/>
</dbReference>
<evidence type="ECO:0000313" key="2">
    <source>
        <dbReference type="Proteomes" id="UP000887116"/>
    </source>
</evidence>